<organism evidence="7 8">
    <name type="scientific">Saccharibacillus alkalitolerans</name>
    <dbReference type="NCBI Taxonomy" id="2705290"/>
    <lineage>
        <taxon>Bacteria</taxon>
        <taxon>Bacillati</taxon>
        <taxon>Bacillota</taxon>
        <taxon>Bacilli</taxon>
        <taxon>Bacillales</taxon>
        <taxon>Paenibacillaceae</taxon>
        <taxon>Saccharibacillus</taxon>
    </lineage>
</organism>
<dbReference type="RefSeq" id="WP_166276624.1">
    <property type="nucleotide sequence ID" value="NZ_JAAFGS010000006.1"/>
</dbReference>
<dbReference type="PRINTS" id="PR00260">
    <property type="entry name" value="CHEMTRNSDUCR"/>
</dbReference>
<keyword evidence="8" id="KW-1185">Reference proteome</keyword>
<feature type="transmembrane region" description="Helical" evidence="5">
    <location>
        <begin position="133"/>
        <end position="156"/>
    </location>
</feature>
<dbReference type="PANTHER" id="PTHR32089:SF112">
    <property type="entry name" value="LYSOZYME-LIKE PROTEIN-RELATED"/>
    <property type="match status" value="1"/>
</dbReference>
<feature type="compositionally biased region" description="Polar residues" evidence="4">
    <location>
        <begin position="510"/>
        <end position="522"/>
    </location>
</feature>
<keyword evidence="5" id="KW-1133">Transmembrane helix</keyword>
<evidence type="ECO:0000256" key="2">
    <source>
        <dbReference type="ARBA" id="ARBA00029447"/>
    </source>
</evidence>
<sequence length="522" mass="56967">MSNLDRIMYQRNKLVMWILWAVFLLLGAASLNLSLPSQIAAGATGVFAAVFTWLTFRKKALHILPYAAALFFFAAYAAVLTDTINVLAALVPAVLLLLYPRYRYVLLYSVLTAAALLISWLRGAEVFVPEGRVVTLIFTVVLFAVVAGIAVAVGILNEKLFSDFAKQRERSRADAEQLDLVFSQIKASVDELSKFARKSKENVTLNELITGEITNAFTQVAQGAESQADSVSDISDKMSATDEEIEGVVQNSSIMRDLSEHTANVTQEGAGRMAELRRHIDQVYSVMNDTAHDMEMFREQNRQIAQILSTISEIASQTNLLALNAAIEAARAGEAGRGFAVVSDEVRKLAEHSRESAEQIGGILGELQTGTERLMSQVLRGREAAENSLGAAQRSEEALTEINDNTHKLLDQAGEVESRSEKMKVSSSEVSGRAAVISAVTQETNAAMEEILAGMGEQKYITGQMSGSFAQLEKLIGSLQELTAARTEEEQAEALPETQKRKKKRRASNEETPTQSEEPIAG</sequence>
<accession>A0ABX0F9A8</accession>
<proteinExistence type="inferred from homology"/>
<dbReference type="PROSITE" id="PS50111">
    <property type="entry name" value="CHEMOTAXIS_TRANSDUC_2"/>
    <property type="match status" value="1"/>
</dbReference>
<comment type="caution">
    <text evidence="7">The sequence shown here is derived from an EMBL/GenBank/DDBJ whole genome shotgun (WGS) entry which is preliminary data.</text>
</comment>
<feature type="transmembrane region" description="Helical" evidence="5">
    <location>
        <begin position="14"/>
        <end position="33"/>
    </location>
</feature>
<keyword evidence="1 3" id="KW-0807">Transducer</keyword>
<dbReference type="InterPro" id="IPR004089">
    <property type="entry name" value="MCPsignal_dom"/>
</dbReference>
<dbReference type="Proteomes" id="UP000800303">
    <property type="component" value="Unassembled WGS sequence"/>
</dbReference>
<keyword evidence="5" id="KW-0812">Transmembrane</keyword>
<gene>
    <name evidence="7" type="ORF">GYN08_17040</name>
</gene>
<evidence type="ECO:0000313" key="8">
    <source>
        <dbReference type="Proteomes" id="UP000800303"/>
    </source>
</evidence>
<feature type="transmembrane region" description="Helical" evidence="5">
    <location>
        <begin position="39"/>
        <end position="56"/>
    </location>
</feature>
<dbReference type="SUPFAM" id="SSF58104">
    <property type="entry name" value="Methyl-accepting chemotaxis protein (MCP) signaling domain"/>
    <property type="match status" value="1"/>
</dbReference>
<evidence type="ECO:0000256" key="1">
    <source>
        <dbReference type="ARBA" id="ARBA00023224"/>
    </source>
</evidence>
<name>A0ABX0F9A8_9BACL</name>
<evidence type="ECO:0000256" key="4">
    <source>
        <dbReference type="SAM" id="MobiDB-lite"/>
    </source>
</evidence>
<feature type="transmembrane region" description="Helical" evidence="5">
    <location>
        <begin position="104"/>
        <end position="121"/>
    </location>
</feature>
<feature type="transmembrane region" description="Helical" evidence="5">
    <location>
        <begin position="68"/>
        <end position="98"/>
    </location>
</feature>
<feature type="region of interest" description="Disordered" evidence="4">
    <location>
        <begin position="486"/>
        <end position="522"/>
    </location>
</feature>
<reference evidence="7 8" key="1">
    <citation type="submission" date="2020-01" db="EMBL/GenBank/DDBJ databases">
        <title>Polyphasic characterisation and genomic insights into a novel alkali tolerant bacterium VR-M41.</title>
        <authorList>
            <person name="Vemuluri V.R."/>
        </authorList>
    </citation>
    <scope>NUCLEOTIDE SEQUENCE [LARGE SCALE GENOMIC DNA]</scope>
    <source>
        <strain evidence="7 8">VR-M41</strain>
    </source>
</reference>
<evidence type="ECO:0000256" key="5">
    <source>
        <dbReference type="SAM" id="Phobius"/>
    </source>
</evidence>
<evidence type="ECO:0000313" key="7">
    <source>
        <dbReference type="EMBL" id="NGZ77015.1"/>
    </source>
</evidence>
<evidence type="ECO:0000259" key="6">
    <source>
        <dbReference type="PROSITE" id="PS50111"/>
    </source>
</evidence>
<protein>
    <submittedName>
        <fullName evidence="7">Methyl-accepting chemotaxis protein</fullName>
    </submittedName>
</protein>
<dbReference type="SMART" id="SM00283">
    <property type="entry name" value="MA"/>
    <property type="match status" value="1"/>
</dbReference>
<dbReference type="Pfam" id="PF00015">
    <property type="entry name" value="MCPsignal"/>
    <property type="match status" value="1"/>
</dbReference>
<keyword evidence="5" id="KW-0472">Membrane</keyword>
<dbReference type="EMBL" id="JAAFGS010000006">
    <property type="protein sequence ID" value="NGZ77015.1"/>
    <property type="molecule type" value="Genomic_DNA"/>
</dbReference>
<feature type="domain" description="Methyl-accepting transducer" evidence="6">
    <location>
        <begin position="202"/>
        <end position="438"/>
    </location>
</feature>
<dbReference type="Gene3D" id="1.10.287.950">
    <property type="entry name" value="Methyl-accepting chemotaxis protein"/>
    <property type="match status" value="1"/>
</dbReference>
<evidence type="ECO:0000256" key="3">
    <source>
        <dbReference type="PROSITE-ProRule" id="PRU00284"/>
    </source>
</evidence>
<comment type="similarity">
    <text evidence="2">Belongs to the methyl-accepting chemotaxis (MCP) protein family.</text>
</comment>
<dbReference type="InterPro" id="IPR004090">
    <property type="entry name" value="Chemotax_Me-accpt_rcpt"/>
</dbReference>
<dbReference type="PANTHER" id="PTHR32089">
    <property type="entry name" value="METHYL-ACCEPTING CHEMOTAXIS PROTEIN MCPB"/>
    <property type="match status" value="1"/>
</dbReference>